<keyword evidence="2" id="KW-1185">Reference proteome</keyword>
<gene>
    <name evidence="1" type="ORF">TorRG33x02_116760</name>
</gene>
<dbReference type="Proteomes" id="UP000237000">
    <property type="component" value="Unassembled WGS sequence"/>
</dbReference>
<proteinExistence type="predicted"/>
<dbReference type="EMBL" id="JXTC01000064">
    <property type="protein sequence ID" value="PON92582.1"/>
    <property type="molecule type" value="Genomic_DNA"/>
</dbReference>
<comment type="caution">
    <text evidence="1">The sequence shown here is derived from an EMBL/GenBank/DDBJ whole genome shotgun (WGS) entry which is preliminary data.</text>
</comment>
<protein>
    <submittedName>
        <fullName evidence="1">Uncharacterized protein</fullName>
    </submittedName>
</protein>
<accession>A0A2P5F487</accession>
<sequence>MSRNVPAVGDNDIGGSIFCQKHCGGHRLYGTSAPSSYARSLALASLATRERHGPARLGVGPVVRRRCGLADSTSIPFSRALLCVKMNKLGGF</sequence>
<name>A0A2P5F487_TREOI</name>
<dbReference type="InParanoid" id="A0A2P5F487"/>
<reference evidence="2" key="1">
    <citation type="submission" date="2016-06" db="EMBL/GenBank/DDBJ databases">
        <title>Parallel loss of symbiosis genes in relatives of nitrogen-fixing non-legume Parasponia.</title>
        <authorList>
            <person name="Van Velzen R."/>
            <person name="Holmer R."/>
            <person name="Bu F."/>
            <person name="Rutten L."/>
            <person name="Van Zeijl A."/>
            <person name="Liu W."/>
            <person name="Santuari L."/>
            <person name="Cao Q."/>
            <person name="Sharma T."/>
            <person name="Shen D."/>
            <person name="Roswanjaya Y."/>
            <person name="Wardhani T."/>
            <person name="Kalhor M.S."/>
            <person name="Jansen J."/>
            <person name="Van den Hoogen J."/>
            <person name="Gungor B."/>
            <person name="Hartog M."/>
            <person name="Hontelez J."/>
            <person name="Verver J."/>
            <person name="Yang W.-C."/>
            <person name="Schijlen E."/>
            <person name="Repin R."/>
            <person name="Schilthuizen M."/>
            <person name="Schranz E."/>
            <person name="Heidstra R."/>
            <person name="Miyata K."/>
            <person name="Fedorova E."/>
            <person name="Kohlen W."/>
            <person name="Bisseling T."/>
            <person name="Smit S."/>
            <person name="Geurts R."/>
        </authorList>
    </citation>
    <scope>NUCLEOTIDE SEQUENCE [LARGE SCALE GENOMIC DNA]</scope>
    <source>
        <strain evidence="2">cv. RG33-2</strain>
    </source>
</reference>
<evidence type="ECO:0000313" key="2">
    <source>
        <dbReference type="Proteomes" id="UP000237000"/>
    </source>
</evidence>
<organism evidence="1 2">
    <name type="scientific">Trema orientale</name>
    <name type="common">Charcoal tree</name>
    <name type="synonym">Celtis orientalis</name>
    <dbReference type="NCBI Taxonomy" id="63057"/>
    <lineage>
        <taxon>Eukaryota</taxon>
        <taxon>Viridiplantae</taxon>
        <taxon>Streptophyta</taxon>
        <taxon>Embryophyta</taxon>
        <taxon>Tracheophyta</taxon>
        <taxon>Spermatophyta</taxon>
        <taxon>Magnoliopsida</taxon>
        <taxon>eudicotyledons</taxon>
        <taxon>Gunneridae</taxon>
        <taxon>Pentapetalae</taxon>
        <taxon>rosids</taxon>
        <taxon>fabids</taxon>
        <taxon>Rosales</taxon>
        <taxon>Cannabaceae</taxon>
        <taxon>Trema</taxon>
    </lineage>
</organism>
<dbReference type="AlphaFoldDB" id="A0A2P5F487"/>
<evidence type="ECO:0000313" key="1">
    <source>
        <dbReference type="EMBL" id="PON92582.1"/>
    </source>
</evidence>